<comment type="similarity">
    <text evidence="1 5">Belongs to the MreC family.</text>
</comment>
<keyword evidence="9" id="KW-1185">Reference proteome</keyword>
<keyword evidence="3 5" id="KW-0133">Cell shape</keyword>
<evidence type="ECO:0000256" key="1">
    <source>
        <dbReference type="ARBA" id="ARBA00009369"/>
    </source>
</evidence>
<evidence type="ECO:0000256" key="5">
    <source>
        <dbReference type="PIRNR" id="PIRNR038471"/>
    </source>
</evidence>
<dbReference type="Gene3D" id="2.40.10.350">
    <property type="entry name" value="Rod shape-determining protein MreC, domain 2"/>
    <property type="match status" value="1"/>
</dbReference>
<feature type="domain" description="Rod shape-determining protein MreC beta-barrel core" evidence="7">
    <location>
        <begin position="126"/>
        <end position="286"/>
    </location>
</feature>
<dbReference type="Gene3D" id="2.40.10.340">
    <property type="entry name" value="Rod shape-determining protein MreC, domain 1"/>
    <property type="match status" value="1"/>
</dbReference>
<accession>A0ABV9JFM8</accession>
<dbReference type="InterPro" id="IPR042177">
    <property type="entry name" value="Cell/Rod_1"/>
</dbReference>
<evidence type="ECO:0000256" key="6">
    <source>
        <dbReference type="SAM" id="Coils"/>
    </source>
</evidence>
<evidence type="ECO:0000256" key="3">
    <source>
        <dbReference type="ARBA" id="ARBA00022960"/>
    </source>
</evidence>
<evidence type="ECO:0000313" key="8">
    <source>
        <dbReference type="EMBL" id="MFC4653101.1"/>
    </source>
</evidence>
<organism evidence="8 9">
    <name type="scientific">Lactococcus nasutitermitis</name>
    <dbReference type="NCBI Taxonomy" id="1652957"/>
    <lineage>
        <taxon>Bacteria</taxon>
        <taxon>Bacillati</taxon>
        <taxon>Bacillota</taxon>
        <taxon>Bacilli</taxon>
        <taxon>Lactobacillales</taxon>
        <taxon>Streptococcaceae</taxon>
        <taxon>Lactococcus</taxon>
    </lineage>
</organism>
<comment type="function">
    <text evidence="5">Involved in formation and maintenance of cell shape.</text>
</comment>
<comment type="caution">
    <text evidence="8">The sequence shown here is derived from an EMBL/GenBank/DDBJ whole genome shotgun (WGS) entry which is preliminary data.</text>
</comment>
<sequence length="293" mass="31588">MKKFNLSKMIIIALIIVIAALSAIAISARNFTTDRSPAAMTQTINDGTSFFDKIIGTPVNFVQDKANEVSNLMNTYKQNESLKKQLSSLKDDKNQLESTQAENKELKKELGLQETLTDYETVNANVITRNPASWSDTLVIDRGKKDDLKDGMVVMANGGIIGRIIQVNQNSAKVALLSATKGIANKIPVLLGSASNPTYGILSGYDSKQGTYIVNNVDSQVKLKKGSQVFTSGLGSGTTDSIVSSPKGLLVGTVVSTKYDDQGLDHIIYVKPSSSLYDISFVSVVKRQIGGNE</sequence>
<reference evidence="9" key="1">
    <citation type="journal article" date="2019" name="Int. J. Syst. Evol. Microbiol.">
        <title>The Global Catalogue of Microorganisms (GCM) 10K type strain sequencing project: providing services to taxonomists for standard genome sequencing and annotation.</title>
        <authorList>
            <consortium name="The Broad Institute Genomics Platform"/>
            <consortium name="The Broad Institute Genome Sequencing Center for Infectious Disease"/>
            <person name="Wu L."/>
            <person name="Ma J."/>
        </authorList>
    </citation>
    <scope>NUCLEOTIDE SEQUENCE [LARGE SCALE GENOMIC DNA]</scope>
    <source>
        <strain evidence="9">CCUG 63287</strain>
    </source>
</reference>
<dbReference type="RefSeq" id="WP_213536223.1">
    <property type="nucleotide sequence ID" value="NZ_BOVQ01000006.1"/>
</dbReference>
<feature type="coiled-coil region" evidence="6">
    <location>
        <begin position="72"/>
        <end position="116"/>
    </location>
</feature>
<dbReference type="Pfam" id="PF04085">
    <property type="entry name" value="MreC"/>
    <property type="match status" value="1"/>
</dbReference>
<evidence type="ECO:0000256" key="2">
    <source>
        <dbReference type="ARBA" id="ARBA00013855"/>
    </source>
</evidence>
<dbReference type="InterPro" id="IPR007221">
    <property type="entry name" value="MreC"/>
</dbReference>
<dbReference type="PIRSF" id="PIRSF038471">
    <property type="entry name" value="MreC"/>
    <property type="match status" value="1"/>
</dbReference>
<dbReference type="Proteomes" id="UP001595987">
    <property type="component" value="Unassembled WGS sequence"/>
</dbReference>
<protein>
    <recommendedName>
        <fullName evidence="2 5">Cell shape-determining protein MreC</fullName>
    </recommendedName>
    <alternativeName>
        <fullName evidence="4 5">Cell shape protein MreC</fullName>
    </alternativeName>
</protein>
<dbReference type="EMBL" id="JBHSGD010000008">
    <property type="protein sequence ID" value="MFC4653101.1"/>
    <property type="molecule type" value="Genomic_DNA"/>
</dbReference>
<dbReference type="NCBIfam" id="TIGR00219">
    <property type="entry name" value="mreC"/>
    <property type="match status" value="1"/>
</dbReference>
<dbReference type="InterPro" id="IPR042175">
    <property type="entry name" value="Cell/Rod_MreC_2"/>
</dbReference>
<dbReference type="InterPro" id="IPR055342">
    <property type="entry name" value="MreC_beta-barrel_core"/>
</dbReference>
<dbReference type="PANTHER" id="PTHR34138:SF1">
    <property type="entry name" value="CELL SHAPE-DETERMINING PROTEIN MREC"/>
    <property type="match status" value="1"/>
</dbReference>
<gene>
    <name evidence="8" type="primary">mreC</name>
    <name evidence="8" type="ORF">ACFO26_09315</name>
</gene>
<evidence type="ECO:0000259" key="7">
    <source>
        <dbReference type="Pfam" id="PF04085"/>
    </source>
</evidence>
<evidence type="ECO:0000313" key="9">
    <source>
        <dbReference type="Proteomes" id="UP001595987"/>
    </source>
</evidence>
<proteinExistence type="inferred from homology"/>
<name>A0ABV9JFM8_9LACT</name>
<keyword evidence="6" id="KW-0175">Coiled coil</keyword>
<evidence type="ECO:0000256" key="4">
    <source>
        <dbReference type="ARBA" id="ARBA00032089"/>
    </source>
</evidence>
<dbReference type="PANTHER" id="PTHR34138">
    <property type="entry name" value="CELL SHAPE-DETERMINING PROTEIN MREC"/>
    <property type="match status" value="1"/>
</dbReference>